<dbReference type="AlphaFoldDB" id="A0A6C0BVP1"/>
<dbReference type="GO" id="GO:0042797">
    <property type="term" value="P:tRNA transcription by RNA polymerase III"/>
    <property type="evidence" value="ECO:0007669"/>
    <property type="project" value="TreeGrafter"/>
</dbReference>
<dbReference type="Gene3D" id="3.90.940.20">
    <property type="entry name" value="RPB5-like RNA polymerase subunit"/>
    <property type="match status" value="1"/>
</dbReference>
<dbReference type="GO" id="GO:0003899">
    <property type="term" value="F:DNA-directed RNA polymerase activity"/>
    <property type="evidence" value="ECO:0007669"/>
    <property type="project" value="InterPro"/>
</dbReference>
<evidence type="ECO:0000256" key="1">
    <source>
        <dbReference type="ARBA" id="ARBA00023163"/>
    </source>
</evidence>
<dbReference type="GO" id="GO:0003677">
    <property type="term" value="F:DNA binding"/>
    <property type="evidence" value="ECO:0007669"/>
    <property type="project" value="InterPro"/>
</dbReference>
<feature type="domain" description="RNA polymerase subunit H/Rpb5 C-terminal" evidence="2">
    <location>
        <begin position="175"/>
        <end position="248"/>
    </location>
</feature>
<proteinExistence type="predicted"/>
<dbReference type="InterPro" id="IPR000783">
    <property type="entry name" value="RNA_pol_subH/Rpb5_C"/>
</dbReference>
<evidence type="ECO:0000259" key="2">
    <source>
        <dbReference type="Pfam" id="PF01191"/>
    </source>
</evidence>
<dbReference type="GO" id="GO:0006362">
    <property type="term" value="P:transcription elongation by RNA polymerase I"/>
    <property type="evidence" value="ECO:0007669"/>
    <property type="project" value="TreeGrafter"/>
</dbReference>
<organism evidence="3">
    <name type="scientific">viral metagenome</name>
    <dbReference type="NCBI Taxonomy" id="1070528"/>
    <lineage>
        <taxon>unclassified sequences</taxon>
        <taxon>metagenomes</taxon>
        <taxon>organismal metagenomes</taxon>
    </lineage>
</organism>
<sequence>MDLINKINNSRKIFKKYLELEWDVSKVSDYSNEEIEKLYTMKSDNNSLYFGKASNLNMTLNHKNIKDHKLHIIYYNFPELNSPPLKVTKTCGDKILSLYTNELINPEDSIILIITEKISENIEKTIEDVYKKGQEKLIIEGISDNINEQNMKLDKKYKREHFRNIHLFNINTLGFDIGLHNSVPKHNCIRFKDDIKEILKNVNANDQQLPIILRTDPMAKLLRLSPGDLCEITRVSERTGEYKFYRICN</sequence>
<dbReference type="InterPro" id="IPR035913">
    <property type="entry name" value="RPB5-like_sf"/>
</dbReference>
<evidence type="ECO:0000313" key="3">
    <source>
        <dbReference type="EMBL" id="QHS95323.1"/>
    </source>
</evidence>
<protein>
    <recommendedName>
        <fullName evidence="2">RNA polymerase subunit H/Rpb5 C-terminal domain-containing protein</fullName>
    </recommendedName>
</protein>
<dbReference type="EMBL" id="MN739247">
    <property type="protein sequence ID" value="QHS95323.1"/>
    <property type="molecule type" value="Genomic_DNA"/>
</dbReference>
<dbReference type="InterPro" id="IPR014381">
    <property type="entry name" value="Arch_Rpo5/euc_Rpb5"/>
</dbReference>
<dbReference type="PANTHER" id="PTHR10535:SF0">
    <property type="entry name" value="DNA-DIRECTED RNA POLYMERASES I, II, AND III SUBUNIT RPABC1"/>
    <property type="match status" value="1"/>
</dbReference>
<name>A0A6C0BVP1_9ZZZZ</name>
<dbReference type="GO" id="GO:0006366">
    <property type="term" value="P:transcription by RNA polymerase II"/>
    <property type="evidence" value="ECO:0007669"/>
    <property type="project" value="TreeGrafter"/>
</dbReference>
<dbReference type="GO" id="GO:0005665">
    <property type="term" value="C:RNA polymerase II, core complex"/>
    <property type="evidence" value="ECO:0007669"/>
    <property type="project" value="TreeGrafter"/>
</dbReference>
<dbReference type="GO" id="GO:0005666">
    <property type="term" value="C:RNA polymerase III complex"/>
    <property type="evidence" value="ECO:0007669"/>
    <property type="project" value="TreeGrafter"/>
</dbReference>
<keyword evidence="1" id="KW-0804">Transcription</keyword>
<dbReference type="SUPFAM" id="SSF55287">
    <property type="entry name" value="RPB5-like RNA polymerase subunit"/>
    <property type="match status" value="1"/>
</dbReference>
<dbReference type="Pfam" id="PF01191">
    <property type="entry name" value="RNA_pol_Rpb5_C"/>
    <property type="match status" value="1"/>
</dbReference>
<dbReference type="PANTHER" id="PTHR10535">
    <property type="entry name" value="DNA-DIRECTED RNA POLYMERASES I, II, AND III SUBUNIT RPABC1"/>
    <property type="match status" value="1"/>
</dbReference>
<dbReference type="GO" id="GO:0005736">
    <property type="term" value="C:RNA polymerase I complex"/>
    <property type="evidence" value="ECO:0007669"/>
    <property type="project" value="TreeGrafter"/>
</dbReference>
<accession>A0A6C0BVP1</accession>
<reference evidence="3" key="1">
    <citation type="journal article" date="2020" name="Nature">
        <title>Giant virus diversity and host interactions through global metagenomics.</title>
        <authorList>
            <person name="Schulz F."/>
            <person name="Roux S."/>
            <person name="Paez-Espino D."/>
            <person name="Jungbluth S."/>
            <person name="Walsh D.A."/>
            <person name="Denef V.J."/>
            <person name="McMahon K.D."/>
            <person name="Konstantinidis K.T."/>
            <person name="Eloe-Fadrosh E.A."/>
            <person name="Kyrpides N.C."/>
            <person name="Woyke T."/>
        </authorList>
    </citation>
    <scope>NUCLEOTIDE SEQUENCE</scope>
    <source>
        <strain evidence="3">GVMAG-M-3300018428-35</strain>
    </source>
</reference>